<evidence type="ECO:0000259" key="2">
    <source>
        <dbReference type="PROSITE" id="PS50825"/>
    </source>
</evidence>
<reference evidence="3" key="1">
    <citation type="submission" date="2021-10" db="EMBL/GenBank/DDBJ databases">
        <title>Tropical sea cucumber genome reveals ecological adaptation and Cuvierian tubules defense mechanism.</title>
        <authorList>
            <person name="Chen T."/>
        </authorList>
    </citation>
    <scope>NUCLEOTIDE SEQUENCE</scope>
    <source>
        <strain evidence="3">Nanhai2018</strain>
        <tissue evidence="3">Muscle</tissue>
    </source>
</reference>
<dbReference type="PANTHER" id="PTHR24273:SF32">
    <property type="entry name" value="HYALIN"/>
    <property type="match status" value="1"/>
</dbReference>
<feature type="domain" description="HYR" evidence="2">
    <location>
        <begin position="1"/>
        <end position="69"/>
    </location>
</feature>
<organism evidence="3 4">
    <name type="scientific">Holothuria leucospilota</name>
    <name type="common">Black long sea cucumber</name>
    <name type="synonym">Mertensiothuria leucospilota</name>
    <dbReference type="NCBI Taxonomy" id="206669"/>
    <lineage>
        <taxon>Eukaryota</taxon>
        <taxon>Metazoa</taxon>
        <taxon>Echinodermata</taxon>
        <taxon>Eleutherozoa</taxon>
        <taxon>Echinozoa</taxon>
        <taxon>Holothuroidea</taxon>
        <taxon>Aspidochirotacea</taxon>
        <taxon>Aspidochirotida</taxon>
        <taxon>Holothuriidae</taxon>
        <taxon>Holothuria</taxon>
    </lineage>
</organism>
<evidence type="ECO:0000313" key="3">
    <source>
        <dbReference type="EMBL" id="KAJ8047549.1"/>
    </source>
</evidence>
<evidence type="ECO:0000256" key="1">
    <source>
        <dbReference type="ARBA" id="ARBA00022737"/>
    </source>
</evidence>
<feature type="domain" description="HYR" evidence="2">
    <location>
        <begin position="70"/>
        <end position="155"/>
    </location>
</feature>
<proteinExistence type="predicted"/>
<accession>A0A9Q1HI56</accession>
<feature type="domain" description="HYR" evidence="2">
    <location>
        <begin position="156"/>
        <end position="240"/>
    </location>
</feature>
<dbReference type="PANTHER" id="PTHR24273">
    <property type="entry name" value="FI04643P-RELATED"/>
    <property type="match status" value="1"/>
</dbReference>
<keyword evidence="4" id="KW-1185">Reference proteome</keyword>
<dbReference type="AlphaFoldDB" id="A0A9Q1HI56"/>
<keyword evidence="1" id="KW-0677">Repeat</keyword>
<dbReference type="EMBL" id="JAIZAY010000002">
    <property type="protein sequence ID" value="KAJ8047549.1"/>
    <property type="molecule type" value="Genomic_DNA"/>
</dbReference>
<protein>
    <submittedName>
        <fullName evidence="3">Hyalin</fullName>
    </submittedName>
</protein>
<dbReference type="OrthoDB" id="5967416at2759"/>
<dbReference type="Proteomes" id="UP001152320">
    <property type="component" value="Chromosome 2"/>
</dbReference>
<sequence>MSREVNLGEVEVEVTWREPTVTSDVGAFLIFRSHESGDEFAVGETFVRYIFSDIEGRSAECEFTITVEAVDDKIPNIRNCPDDFTASYQIGSDSATATWVEPTASDDSGYAYLHSKTNEPGSIFHLWTFMHSVTYTFSDAANNIALCTFFITFEPVDTEAPIVHDCPQVVEVEVEQRENGSFVRWDGPNVEDNSGSYDVILETDLQKGSFFPIGLTHVAVSFVDPAGHKSECTTDVIVSRVDRLQPLVHDCPGDIIWGISNEEERANVYWDEPTASDNSGQVVLSFRSHNPGQFFTLDGSSKEVKYIFQDSSRNEALCKFRVSVEIDEIPPQIVGCPGNMERTIPSNNNDVYIDWEDPIAEDNTYHVSLVHQSHHGGDLFYEGETEVTYIFQDSAGNENLCSFLITVHKGTTFLT</sequence>
<comment type="caution">
    <text evidence="3">The sequence shown here is derived from an EMBL/GenBank/DDBJ whole genome shotgun (WGS) entry which is preliminary data.</text>
</comment>
<gene>
    <name evidence="3" type="ORF">HOLleu_06579</name>
</gene>
<feature type="domain" description="HYR" evidence="2">
    <location>
        <begin position="327"/>
        <end position="409"/>
    </location>
</feature>
<dbReference type="PROSITE" id="PS50825">
    <property type="entry name" value="HYR"/>
    <property type="match status" value="5"/>
</dbReference>
<evidence type="ECO:0000313" key="4">
    <source>
        <dbReference type="Proteomes" id="UP001152320"/>
    </source>
</evidence>
<dbReference type="InterPro" id="IPR003410">
    <property type="entry name" value="HYR_dom"/>
</dbReference>
<feature type="domain" description="HYR" evidence="2">
    <location>
        <begin position="241"/>
        <end position="326"/>
    </location>
</feature>
<name>A0A9Q1HI56_HOLLE</name>
<dbReference type="Pfam" id="PF02494">
    <property type="entry name" value="HYR"/>
    <property type="match status" value="5"/>
</dbReference>